<dbReference type="AlphaFoldDB" id="A0A444TZ21"/>
<evidence type="ECO:0000256" key="11">
    <source>
        <dbReference type="ARBA" id="ARBA00023310"/>
    </source>
</evidence>
<evidence type="ECO:0000256" key="5">
    <source>
        <dbReference type="ARBA" id="ARBA00022781"/>
    </source>
</evidence>
<organism evidence="16 17">
    <name type="scientific">Acipenser ruthenus</name>
    <name type="common">Sterlet sturgeon</name>
    <dbReference type="NCBI Taxonomy" id="7906"/>
    <lineage>
        <taxon>Eukaryota</taxon>
        <taxon>Metazoa</taxon>
        <taxon>Chordata</taxon>
        <taxon>Craniata</taxon>
        <taxon>Vertebrata</taxon>
        <taxon>Euteleostomi</taxon>
        <taxon>Actinopterygii</taxon>
        <taxon>Chondrostei</taxon>
        <taxon>Acipenseriformes</taxon>
        <taxon>Acipenseridae</taxon>
        <taxon>Acipenser</taxon>
    </lineage>
</organism>
<dbReference type="InterPro" id="IPR024034">
    <property type="entry name" value="ATPase_F1/V1_b/a_C"/>
</dbReference>
<evidence type="ECO:0000256" key="13">
    <source>
        <dbReference type="ARBA" id="ARBA00058650"/>
    </source>
</evidence>
<evidence type="ECO:0000313" key="16">
    <source>
        <dbReference type="EMBL" id="RXM28139.1"/>
    </source>
</evidence>
<dbReference type="EC" id="7.1.2.2" evidence="14"/>
<dbReference type="SMART" id="SM00382">
    <property type="entry name" value="AAA"/>
    <property type="match status" value="1"/>
</dbReference>
<evidence type="ECO:0000256" key="6">
    <source>
        <dbReference type="ARBA" id="ARBA00022840"/>
    </source>
</evidence>
<accession>A0A444TZ21</accession>
<dbReference type="InterPro" id="IPR027417">
    <property type="entry name" value="P-loop_NTPase"/>
</dbReference>
<dbReference type="Gene3D" id="3.40.50.300">
    <property type="entry name" value="P-loop containing nucleotide triphosphate hydrolases"/>
    <property type="match status" value="1"/>
</dbReference>
<evidence type="ECO:0000256" key="4">
    <source>
        <dbReference type="ARBA" id="ARBA00022741"/>
    </source>
</evidence>
<dbReference type="GO" id="GO:0005739">
    <property type="term" value="C:mitochondrion"/>
    <property type="evidence" value="ECO:0007669"/>
    <property type="project" value="GOC"/>
</dbReference>
<comment type="similarity">
    <text evidence="2">Belongs to the ATPase alpha/beta chains family.</text>
</comment>
<dbReference type="Gene3D" id="1.10.1140.10">
    <property type="entry name" value="Bovine Mitochondrial F1-atpase, Atp Synthase Beta Chain, Chain D, domain 3"/>
    <property type="match status" value="1"/>
</dbReference>
<evidence type="ECO:0000256" key="9">
    <source>
        <dbReference type="ARBA" id="ARBA00023136"/>
    </source>
</evidence>
<comment type="function">
    <text evidence="13">Catalytic subunit beta, of the mitochondrial membrane ATP synthase complex (F(1)F(0) ATP synthase or Complex V) that produces ATP from ADP in the presence of a proton gradient across the membrane which is generated by electron transport complexes of the respiratory chain. ATP synthase complex consist of a soluble F(1) head domain - the catalytic core - and a membrane F(1) domain - the membrane proton channel. These two domains are linked by a central stalk rotating inside the F(1) region and a stationary peripheral stalk. During catalysis, ATP synthesis in the catalytic domain of F(1) is coupled via a rotary mechanism of the central stalk subunits to proton translocation. In vivo, can only synthesize ATP although its ATP hydrolase activity can be activated artificially in vitro. With the subunit alpha (ATP5F1A), forms the catalytic core in the F(1) domain.</text>
</comment>
<keyword evidence="4 14" id="KW-0547">Nucleotide-binding</keyword>
<evidence type="ECO:0000256" key="14">
    <source>
        <dbReference type="RuleBase" id="RU003553"/>
    </source>
</evidence>
<comment type="subunit">
    <text evidence="14">F-type ATPases have 2 components, CF(1) - the catalytic core - and CF(0) - the membrane proton channel. CF(1) and CF(0) have multiple subunits.</text>
</comment>
<dbReference type="InterPro" id="IPR050053">
    <property type="entry name" value="ATPase_alpha/beta_chains"/>
</dbReference>
<dbReference type="CDD" id="cd18110">
    <property type="entry name" value="ATP-synt_F1_beta_C"/>
    <property type="match status" value="1"/>
</dbReference>
<dbReference type="InterPro" id="IPR020003">
    <property type="entry name" value="ATPase_a/bsu_AS"/>
</dbReference>
<keyword evidence="5" id="KW-0375">Hydrogen ion transport</keyword>
<dbReference type="GO" id="GO:0046933">
    <property type="term" value="F:proton-transporting ATP synthase activity, rotational mechanism"/>
    <property type="evidence" value="ECO:0007669"/>
    <property type="project" value="InterPro"/>
</dbReference>
<keyword evidence="17" id="KW-1185">Reference proteome</keyword>
<comment type="catalytic activity">
    <reaction evidence="12">
        <text>ATP + H2O + 4 H(+)(in) = ADP + phosphate + 5 H(+)(out)</text>
        <dbReference type="Rhea" id="RHEA:57720"/>
        <dbReference type="ChEBI" id="CHEBI:15377"/>
        <dbReference type="ChEBI" id="CHEBI:15378"/>
        <dbReference type="ChEBI" id="CHEBI:30616"/>
        <dbReference type="ChEBI" id="CHEBI:43474"/>
        <dbReference type="ChEBI" id="CHEBI:456216"/>
        <dbReference type="EC" id="7.1.2.2"/>
    </reaction>
    <physiologicalReaction direction="right-to-left" evidence="12">
        <dbReference type="Rhea" id="RHEA:57722"/>
    </physiologicalReaction>
</comment>
<comment type="caution">
    <text evidence="16">The sequence shown here is derived from an EMBL/GenBank/DDBJ whole genome shotgun (WGS) entry which is preliminary data.</text>
</comment>
<dbReference type="GO" id="GO:0045259">
    <property type="term" value="C:proton-transporting ATP synthase complex"/>
    <property type="evidence" value="ECO:0007669"/>
    <property type="project" value="UniProtKB-KW"/>
</dbReference>
<evidence type="ECO:0000256" key="8">
    <source>
        <dbReference type="ARBA" id="ARBA00023065"/>
    </source>
</evidence>
<dbReference type="Pfam" id="PF02874">
    <property type="entry name" value="ATP-synt_ab_N"/>
    <property type="match status" value="1"/>
</dbReference>
<feature type="domain" description="AAA+ ATPase" evidence="15">
    <location>
        <begin position="125"/>
        <end position="395"/>
    </location>
</feature>
<dbReference type="InterPro" id="IPR004100">
    <property type="entry name" value="ATPase_F1/V1/A1_a/bsu_N"/>
</dbReference>
<dbReference type="EMBL" id="SCEB01215708">
    <property type="protein sequence ID" value="RXM28139.1"/>
    <property type="molecule type" value="Genomic_DNA"/>
</dbReference>
<dbReference type="GO" id="GO:0042776">
    <property type="term" value="P:proton motive force-driven mitochondrial ATP synthesis"/>
    <property type="evidence" value="ECO:0007669"/>
    <property type="project" value="TreeGrafter"/>
</dbReference>
<evidence type="ECO:0000256" key="10">
    <source>
        <dbReference type="ARBA" id="ARBA00023196"/>
    </source>
</evidence>
<dbReference type="InterPro" id="IPR036121">
    <property type="entry name" value="ATPase_F1/V1/A1_a/bsu_N_sf"/>
</dbReference>
<dbReference type="PANTHER" id="PTHR15184">
    <property type="entry name" value="ATP SYNTHASE"/>
    <property type="match status" value="1"/>
</dbReference>
<keyword evidence="6 14" id="KW-0067">ATP-binding</keyword>
<sequence>MLGAVGRCCTGALQALKPGFSPLKVIKGAPAALYSHRNYAAQAAPSAKPGPARGHIVAVIGAVVDVKFDEGLPPILNALEVSGRDTRLVLEVAQHLAPEFVEMSVEQEILVTGIKVVDLLAPYAKGGKIGLFGGAGVGKTVLIMELINNVAKAHGGYSVFAGVGERTREGNDLYHEMIESGVINLKDTTSKVALVYGQMNEPPGARARVALTGLTVAEYFRDQEGQDVLLFIDNIFRFTQAGSEVSALLGRIPSAVGYQPTLATDMGTMQERITTTKKGSITSVQAIYVPADDLTDPAPATTFAHLDATTVLSRAIAELGIYPAVDPLDSTSRIMDPNIVGNEHYDVARGVQKILQDYKSLQDIIAILGMDELSEEDKLIVSRARKIQRFLSQPFQVAEVFTGHAGKLVPLKETISGFKSILAGEHDSLPEQAFYMVGPIEEVVQKAERLAEEHS</sequence>
<comment type="subcellular location">
    <subcellularLocation>
        <location evidence="1">Membrane</location>
    </subcellularLocation>
</comment>
<proteinExistence type="inferred from homology"/>
<dbReference type="HAMAP" id="MF_01347">
    <property type="entry name" value="ATP_synth_beta_bact"/>
    <property type="match status" value="1"/>
</dbReference>
<keyword evidence="8" id="KW-0406">Ion transport</keyword>
<evidence type="ECO:0000259" key="15">
    <source>
        <dbReference type="SMART" id="SM00382"/>
    </source>
</evidence>
<dbReference type="NCBIfam" id="TIGR01039">
    <property type="entry name" value="atpD"/>
    <property type="match status" value="1"/>
</dbReference>
<protein>
    <recommendedName>
        <fullName evidence="14">ATP synthase subunit beta</fullName>
        <ecNumber evidence="14">7.1.2.2</ecNumber>
    </recommendedName>
</protein>
<dbReference type="SUPFAM" id="SSF47917">
    <property type="entry name" value="C-terminal domain of alpha and beta subunits of F1 ATP synthase"/>
    <property type="match status" value="1"/>
</dbReference>
<keyword evidence="10 14" id="KW-0139">CF(1)</keyword>
<comment type="function">
    <text evidence="14">Produces ATP from ADP in the presence of a proton gradient across the membrane.</text>
</comment>
<dbReference type="InterPro" id="IPR003593">
    <property type="entry name" value="AAA+_ATPase"/>
</dbReference>
<evidence type="ECO:0000256" key="12">
    <source>
        <dbReference type="ARBA" id="ARBA00048368"/>
    </source>
</evidence>
<dbReference type="InterPro" id="IPR055190">
    <property type="entry name" value="ATP-synt_VA_C"/>
</dbReference>
<dbReference type="Proteomes" id="UP000289886">
    <property type="component" value="Unassembled WGS sequence"/>
</dbReference>
<dbReference type="FunFam" id="1.10.1140.10:FF:000001">
    <property type="entry name" value="ATP synthase subunit beta"/>
    <property type="match status" value="1"/>
</dbReference>
<dbReference type="CDD" id="cd01133">
    <property type="entry name" value="F1-ATPase_beta_CD"/>
    <property type="match status" value="1"/>
</dbReference>
<evidence type="ECO:0000256" key="2">
    <source>
        <dbReference type="ARBA" id="ARBA00008936"/>
    </source>
</evidence>
<keyword evidence="7" id="KW-1278">Translocase</keyword>
<dbReference type="InterPro" id="IPR005722">
    <property type="entry name" value="ATP_synth_F1_bsu"/>
</dbReference>
<dbReference type="FunFam" id="3.40.50.300:FF:000026">
    <property type="entry name" value="ATP synthase subunit beta"/>
    <property type="match status" value="1"/>
</dbReference>
<dbReference type="PANTHER" id="PTHR15184:SF71">
    <property type="entry name" value="ATP SYNTHASE SUBUNIT BETA, MITOCHONDRIAL"/>
    <property type="match status" value="1"/>
</dbReference>
<evidence type="ECO:0000256" key="3">
    <source>
        <dbReference type="ARBA" id="ARBA00022448"/>
    </source>
</evidence>
<keyword evidence="9" id="KW-0472">Membrane</keyword>
<keyword evidence="11 14" id="KW-0066">ATP synthesis</keyword>
<dbReference type="PROSITE" id="PS00152">
    <property type="entry name" value="ATPASE_ALPHA_BETA"/>
    <property type="match status" value="1"/>
</dbReference>
<dbReference type="SUPFAM" id="SSF50615">
    <property type="entry name" value="N-terminal domain of alpha and beta subunits of F1 ATP synthase"/>
    <property type="match status" value="1"/>
</dbReference>
<dbReference type="GO" id="GO:0005524">
    <property type="term" value="F:ATP binding"/>
    <property type="evidence" value="ECO:0007669"/>
    <property type="project" value="UniProtKB-KW"/>
</dbReference>
<gene>
    <name evidence="16" type="ORF">EOD39_2712</name>
</gene>
<reference evidence="16 17" key="1">
    <citation type="submission" date="2019-01" db="EMBL/GenBank/DDBJ databases">
        <title>Draft Genome and Complete Hox-Cluster Characterization of the Sterlet Sturgeon (Acipenser ruthenus).</title>
        <authorList>
            <person name="Wei Q."/>
        </authorList>
    </citation>
    <scope>NUCLEOTIDE SEQUENCE [LARGE SCALE GENOMIC DNA]</scope>
    <source>
        <strain evidence="16">WHYD16114868_AA</strain>
        <tissue evidence="16">Blood</tissue>
    </source>
</reference>
<dbReference type="Pfam" id="PF22919">
    <property type="entry name" value="ATP-synt_VA_C"/>
    <property type="match status" value="1"/>
</dbReference>
<keyword evidence="3" id="KW-0813">Transport</keyword>
<evidence type="ECO:0000256" key="1">
    <source>
        <dbReference type="ARBA" id="ARBA00004370"/>
    </source>
</evidence>
<name>A0A444TZ21_ACIRT</name>
<evidence type="ECO:0000313" key="17">
    <source>
        <dbReference type="Proteomes" id="UP000289886"/>
    </source>
</evidence>
<dbReference type="SUPFAM" id="SSF52540">
    <property type="entry name" value="P-loop containing nucleoside triphosphate hydrolases"/>
    <property type="match status" value="1"/>
</dbReference>
<evidence type="ECO:0000256" key="7">
    <source>
        <dbReference type="ARBA" id="ARBA00022967"/>
    </source>
</evidence>
<dbReference type="InterPro" id="IPR000194">
    <property type="entry name" value="ATPase_F1/V1/A1_a/bsu_nucl-bd"/>
</dbReference>
<dbReference type="Pfam" id="PF00006">
    <property type="entry name" value="ATP-synt_ab"/>
    <property type="match status" value="1"/>
</dbReference>